<name>A0A915J5N8_ROMCU</name>
<sequence>MDVYGRETSFLGYGSSLTFRCWCPKNFTTSFARPDNVVDVRNQNLIDVRRPFFSSPNFTLTINRSTLLGEYACICRETGKSNGNYEIYRYNLSYQTQLRSGALQKLYST</sequence>
<protein>
    <submittedName>
        <fullName evidence="2">Uncharacterized protein</fullName>
    </submittedName>
</protein>
<accession>A0A915J5N8</accession>
<organism evidence="1 2">
    <name type="scientific">Romanomermis culicivorax</name>
    <name type="common">Nematode worm</name>
    <dbReference type="NCBI Taxonomy" id="13658"/>
    <lineage>
        <taxon>Eukaryota</taxon>
        <taxon>Metazoa</taxon>
        <taxon>Ecdysozoa</taxon>
        <taxon>Nematoda</taxon>
        <taxon>Enoplea</taxon>
        <taxon>Dorylaimia</taxon>
        <taxon>Mermithida</taxon>
        <taxon>Mermithoidea</taxon>
        <taxon>Mermithidae</taxon>
        <taxon>Romanomermis</taxon>
    </lineage>
</organism>
<dbReference type="AlphaFoldDB" id="A0A915J5N8"/>
<evidence type="ECO:0000313" key="2">
    <source>
        <dbReference type="WBParaSite" id="nRc.2.0.1.t21450-RA"/>
    </source>
</evidence>
<reference evidence="2" key="1">
    <citation type="submission" date="2022-11" db="UniProtKB">
        <authorList>
            <consortium name="WormBaseParasite"/>
        </authorList>
    </citation>
    <scope>IDENTIFICATION</scope>
</reference>
<proteinExistence type="predicted"/>
<keyword evidence="1" id="KW-1185">Reference proteome</keyword>
<evidence type="ECO:0000313" key="1">
    <source>
        <dbReference type="Proteomes" id="UP000887565"/>
    </source>
</evidence>
<dbReference type="WBParaSite" id="nRc.2.0.1.t21450-RA">
    <property type="protein sequence ID" value="nRc.2.0.1.t21450-RA"/>
    <property type="gene ID" value="nRc.2.0.1.g21450"/>
</dbReference>
<dbReference type="Proteomes" id="UP000887565">
    <property type="component" value="Unplaced"/>
</dbReference>